<sequence length="185" mass="20225">MKLASGFFVVNLLDDPTYTPGSVDNVRRYDREHCLVQEYRPVSQYGLACTQSDGTMHTCILLAGGGASRVHEHSAVIVNGSCFVGVGDMLCSLSLPNLDLKWATKVDTATCFGVYYCPQQDCLLSHGECEIARVSLSGEIQWSASGRDIFSEGFRIVGGQVEAVDFYNSVYHIDIVTGRSELIRA</sequence>
<dbReference type="AlphaFoldDB" id="A0A517TSX1"/>
<reference evidence="1 2" key="1">
    <citation type="submission" date="2019-02" db="EMBL/GenBank/DDBJ databases">
        <title>Deep-cultivation of Planctomycetes and their phenomic and genomic characterization uncovers novel biology.</title>
        <authorList>
            <person name="Wiegand S."/>
            <person name="Jogler M."/>
            <person name="Boedeker C."/>
            <person name="Pinto D."/>
            <person name="Vollmers J."/>
            <person name="Rivas-Marin E."/>
            <person name="Kohn T."/>
            <person name="Peeters S.H."/>
            <person name="Heuer A."/>
            <person name="Rast P."/>
            <person name="Oberbeckmann S."/>
            <person name="Bunk B."/>
            <person name="Jeske O."/>
            <person name="Meyerdierks A."/>
            <person name="Storesund J.E."/>
            <person name="Kallscheuer N."/>
            <person name="Luecker S."/>
            <person name="Lage O.M."/>
            <person name="Pohl T."/>
            <person name="Merkel B.J."/>
            <person name="Hornburger P."/>
            <person name="Mueller R.-W."/>
            <person name="Bruemmer F."/>
            <person name="Labrenz M."/>
            <person name="Spormann A.M."/>
            <person name="Op den Camp H."/>
            <person name="Overmann J."/>
            <person name="Amann R."/>
            <person name="Jetten M.S.M."/>
            <person name="Mascher T."/>
            <person name="Medema M.H."/>
            <person name="Devos D.P."/>
            <person name="Kaster A.-K."/>
            <person name="Ovreas L."/>
            <person name="Rohde M."/>
            <person name="Galperin M.Y."/>
            <person name="Jogler C."/>
        </authorList>
    </citation>
    <scope>NUCLEOTIDE SEQUENCE [LARGE SCALE GENOMIC DNA]</scope>
    <source>
        <strain evidence="1 2">I41</strain>
    </source>
</reference>
<protein>
    <submittedName>
        <fullName evidence="1">Uncharacterized protein</fullName>
    </submittedName>
</protein>
<name>A0A517TSX1_9BACT</name>
<keyword evidence="2" id="KW-1185">Reference proteome</keyword>
<dbReference type="EMBL" id="CP036339">
    <property type="protein sequence ID" value="QDT71479.1"/>
    <property type="molecule type" value="Genomic_DNA"/>
</dbReference>
<accession>A0A517TSX1</accession>
<proteinExistence type="predicted"/>
<dbReference type="RefSeq" id="WP_145430781.1">
    <property type="nucleotide sequence ID" value="NZ_CP036339.1"/>
</dbReference>
<dbReference type="OrthoDB" id="334526at2"/>
<gene>
    <name evidence="1" type="ORF">I41_06360</name>
</gene>
<dbReference type="Proteomes" id="UP000317909">
    <property type="component" value="Chromosome"/>
</dbReference>
<evidence type="ECO:0000313" key="2">
    <source>
        <dbReference type="Proteomes" id="UP000317909"/>
    </source>
</evidence>
<dbReference type="KEGG" id="llh:I41_06360"/>
<organism evidence="1 2">
    <name type="scientific">Lacipirellula limnantheis</name>
    <dbReference type="NCBI Taxonomy" id="2528024"/>
    <lineage>
        <taxon>Bacteria</taxon>
        <taxon>Pseudomonadati</taxon>
        <taxon>Planctomycetota</taxon>
        <taxon>Planctomycetia</taxon>
        <taxon>Pirellulales</taxon>
        <taxon>Lacipirellulaceae</taxon>
        <taxon>Lacipirellula</taxon>
    </lineage>
</organism>
<evidence type="ECO:0000313" key="1">
    <source>
        <dbReference type="EMBL" id="QDT71479.1"/>
    </source>
</evidence>